<keyword evidence="2" id="KW-0378">Hydrolase</keyword>
<dbReference type="AlphaFoldDB" id="A0AAE1GT02"/>
<feature type="compositionally biased region" description="Low complexity" evidence="3">
    <location>
        <begin position="597"/>
        <end position="610"/>
    </location>
</feature>
<keyword evidence="6" id="KW-1185">Reference proteome</keyword>
<reference evidence="5" key="2">
    <citation type="journal article" date="2023" name="BMC Genomics">
        <title>Pest status, molecular evolution, and epigenetic factors derived from the genome assembly of Frankliniella fusca, a thysanopteran phytovirus vector.</title>
        <authorList>
            <person name="Catto M.A."/>
            <person name="Labadie P.E."/>
            <person name="Jacobson A.L."/>
            <person name="Kennedy G.G."/>
            <person name="Srinivasan R."/>
            <person name="Hunt B.G."/>
        </authorList>
    </citation>
    <scope>NUCLEOTIDE SEQUENCE</scope>
    <source>
        <strain evidence="5">PL_HMW_Pooled</strain>
    </source>
</reference>
<feature type="compositionally biased region" description="Basic and acidic residues" evidence="3">
    <location>
        <begin position="266"/>
        <end position="276"/>
    </location>
</feature>
<name>A0AAE1GT02_9NEOP</name>
<dbReference type="SUPFAM" id="SSF109604">
    <property type="entry name" value="HD-domain/PDEase-like"/>
    <property type="match status" value="1"/>
</dbReference>
<feature type="compositionally biased region" description="Low complexity" evidence="3">
    <location>
        <begin position="376"/>
        <end position="389"/>
    </location>
</feature>
<proteinExistence type="predicted"/>
<evidence type="ECO:0000256" key="3">
    <source>
        <dbReference type="SAM" id="MobiDB-lite"/>
    </source>
</evidence>
<keyword evidence="1" id="KW-0479">Metal-binding</keyword>
<dbReference type="PANTHER" id="PTHR11347">
    <property type="entry name" value="CYCLIC NUCLEOTIDE PHOSPHODIESTERASE"/>
    <property type="match status" value="1"/>
</dbReference>
<feature type="compositionally biased region" description="Polar residues" evidence="3">
    <location>
        <begin position="328"/>
        <end position="338"/>
    </location>
</feature>
<feature type="compositionally biased region" description="Polar residues" evidence="3">
    <location>
        <begin position="406"/>
        <end position="415"/>
    </location>
</feature>
<reference evidence="5" key="1">
    <citation type="submission" date="2021-07" db="EMBL/GenBank/DDBJ databases">
        <authorList>
            <person name="Catto M.A."/>
            <person name="Jacobson A."/>
            <person name="Kennedy G."/>
            <person name="Labadie P."/>
            <person name="Hunt B.G."/>
            <person name="Srinivasan R."/>
        </authorList>
    </citation>
    <scope>NUCLEOTIDE SEQUENCE</scope>
    <source>
        <strain evidence="5">PL_HMW_Pooled</strain>
        <tissue evidence="5">Head</tissue>
    </source>
</reference>
<dbReference type="PROSITE" id="PS51845">
    <property type="entry name" value="PDEASE_I_2"/>
    <property type="match status" value="1"/>
</dbReference>
<feature type="compositionally biased region" description="Gly residues" evidence="3">
    <location>
        <begin position="611"/>
        <end position="626"/>
    </location>
</feature>
<comment type="caution">
    <text evidence="5">The sequence shown here is derived from an EMBL/GenBank/DDBJ whole genome shotgun (WGS) entry which is preliminary data.</text>
</comment>
<feature type="compositionally biased region" description="Polar residues" evidence="3">
    <location>
        <begin position="295"/>
        <end position="304"/>
    </location>
</feature>
<feature type="compositionally biased region" description="Basic residues" evidence="3">
    <location>
        <begin position="277"/>
        <end position="287"/>
    </location>
</feature>
<evidence type="ECO:0000313" key="6">
    <source>
        <dbReference type="Proteomes" id="UP001219518"/>
    </source>
</evidence>
<feature type="compositionally biased region" description="Polar residues" evidence="3">
    <location>
        <begin position="133"/>
        <end position="157"/>
    </location>
</feature>
<gene>
    <name evidence="5" type="ORF">KUF71_018856</name>
</gene>
<dbReference type="InterPro" id="IPR002073">
    <property type="entry name" value="PDEase_catalytic_dom"/>
</dbReference>
<dbReference type="Proteomes" id="UP001219518">
    <property type="component" value="Unassembled WGS sequence"/>
</dbReference>
<accession>A0AAE1GT02</accession>
<feature type="compositionally biased region" description="Low complexity" evidence="3">
    <location>
        <begin position="646"/>
        <end position="657"/>
    </location>
</feature>
<dbReference type="EMBL" id="JAHWGI010000055">
    <property type="protein sequence ID" value="KAK3908363.1"/>
    <property type="molecule type" value="Genomic_DNA"/>
</dbReference>
<feature type="compositionally biased region" description="Low complexity" evidence="3">
    <location>
        <begin position="522"/>
        <end position="542"/>
    </location>
</feature>
<feature type="region of interest" description="Disordered" evidence="3">
    <location>
        <begin position="127"/>
        <end position="657"/>
    </location>
</feature>
<dbReference type="Gene3D" id="1.10.1300.10">
    <property type="entry name" value="3'5'-cyclic nucleotide phosphodiesterase, catalytic domain"/>
    <property type="match status" value="1"/>
</dbReference>
<organism evidence="5 6">
    <name type="scientific">Frankliniella fusca</name>
    <dbReference type="NCBI Taxonomy" id="407009"/>
    <lineage>
        <taxon>Eukaryota</taxon>
        <taxon>Metazoa</taxon>
        <taxon>Ecdysozoa</taxon>
        <taxon>Arthropoda</taxon>
        <taxon>Hexapoda</taxon>
        <taxon>Insecta</taxon>
        <taxon>Pterygota</taxon>
        <taxon>Neoptera</taxon>
        <taxon>Paraneoptera</taxon>
        <taxon>Thysanoptera</taxon>
        <taxon>Terebrantia</taxon>
        <taxon>Thripoidea</taxon>
        <taxon>Thripidae</taxon>
        <taxon>Frankliniella</taxon>
    </lineage>
</organism>
<feature type="compositionally biased region" description="Gly residues" evidence="3">
    <location>
        <begin position="567"/>
        <end position="583"/>
    </location>
</feature>
<protein>
    <submittedName>
        <fullName evidence="5">High affinity cGMP-specific 3',5'-cyclic phosphodiesterase 9A</fullName>
    </submittedName>
</protein>
<dbReference type="GO" id="GO:0004114">
    <property type="term" value="F:3',5'-cyclic-nucleotide phosphodiesterase activity"/>
    <property type="evidence" value="ECO:0007669"/>
    <property type="project" value="InterPro"/>
</dbReference>
<sequence>MVLIKVADISNEARPMHVAEPWLDRLLTEFFRQSDAEKLEGLPVTPFMDRDKITKPSSQVSFIGFVLLPLFEALGALLPELEDMIVKPVREALEYYRRLNEQCREERIHRKSIADIGDLPSAHAVHVASHAAQDSQAMVKSVSGHSVKSRKSFQQVRSRSRSAEEETLERPAEGAGNDDAVMENLREQDEEGEAEDGAEDAEEDDDANEDGADEAEEDETEEETATEVEVSEKTLKFKISTESGRKSYPGSRKGSRDKSQLSGDLAHQELARAVRDLHHHQHHHHYHPPAPARSSMATSPQSGRSVEFSRCNGDKETKCLSFEDDTLSRSSHSPCSGSDSKRGSMAGAGAGAGRTRSPQPAALPVDSPSTPPPAAPAGGAAPAAGGTSPKLRSPSSFLKKLKNLTERLSFSVSSDSGREHGSPHGSPSHANCQPSPSPSPSPLAPSPVPSPVPGAGAATCPASPLLHQSDQAASLPAGHSVGDSRDLRATLPKTRGPRGWRSLLGADAGVPERRRQASVTCPSEAPAAGAPAAPSPSPAGAEVDSAEPAELSGNNNNRRKGGNLWSPGGGPGPGPGSRRGGGLLTRLKQTGDSIHNTGAAAAAGSEAATGAGAGAGAGGGAEGGSAAGRQTGIMASLAASFRPKKPSAAGPTGPSAP</sequence>
<evidence type="ECO:0000259" key="4">
    <source>
        <dbReference type="PROSITE" id="PS51845"/>
    </source>
</evidence>
<feature type="compositionally biased region" description="Acidic residues" evidence="3">
    <location>
        <begin position="188"/>
        <end position="226"/>
    </location>
</feature>
<dbReference type="Pfam" id="PF00233">
    <property type="entry name" value="PDEase_I"/>
    <property type="match status" value="1"/>
</dbReference>
<feature type="domain" description="PDEase" evidence="4">
    <location>
        <begin position="1"/>
        <end position="103"/>
    </location>
</feature>
<feature type="compositionally biased region" description="Polar residues" evidence="3">
    <location>
        <begin position="587"/>
        <end position="596"/>
    </location>
</feature>
<feature type="compositionally biased region" description="Basic and acidic residues" evidence="3">
    <location>
        <begin position="161"/>
        <end position="172"/>
    </location>
</feature>
<evidence type="ECO:0000256" key="2">
    <source>
        <dbReference type="ARBA" id="ARBA00022801"/>
    </source>
</evidence>
<dbReference type="GO" id="GO:0007165">
    <property type="term" value="P:signal transduction"/>
    <property type="evidence" value="ECO:0007669"/>
    <property type="project" value="InterPro"/>
</dbReference>
<dbReference type="GO" id="GO:0046872">
    <property type="term" value="F:metal ion binding"/>
    <property type="evidence" value="ECO:0007669"/>
    <property type="project" value="UniProtKB-KW"/>
</dbReference>
<feature type="compositionally biased region" description="Pro residues" evidence="3">
    <location>
        <begin position="435"/>
        <end position="452"/>
    </location>
</feature>
<evidence type="ECO:0000256" key="1">
    <source>
        <dbReference type="ARBA" id="ARBA00022723"/>
    </source>
</evidence>
<evidence type="ECO:0000313" key="5">
    <source>
        <dbReference type="EMBL" id="KAK3908363.1"/>
    </source>
</evidence>
<dbReference type="InterPro" id="IPR036971">
    <property type="entry name" value="PDEase_catalytic_dom_sf"/>
</dbReference>